<gene>
    <name evidence="2" type="ORF">LPJ61_003374</name>
</gene>
<comment type="caution">
    <text evidence="2">The sequence shown here is derived from an EMBL/GenBank/DDBJ whole genome shotgun (WGS) entry which is preliminary data.</text>
</comment>
<evidence type="ECO:0000313" key="2">
    <source>
        <dbReference type="EMBL" id="KAJ1729755.1"/>
    </source>
</evidence>
<proteinExistence type="predicted"/>
<dbReference type="Gene3D" id="3.20.20.80">
    <property type="entry name" value="Glycosidases"/>
    <property type="match status" value="1"/>
</dbReference>
<evidence type="ECO:0000259" key="1">
    <source>
        <dbReference type="PROSITE" id="PS51910"/>
    </source>
</evidence>
<dbReference type="SUPFAM" id="SSF51445">
    <property type="entry name" value="(Trans)glycosidases"/>
    <property type="match status" value="1"/>
</dbReference>
<evidence type="ECO:0000313" key="3">
    <source>
        <dbReference type="Proteomes" id="UP001143981"/>
    </source>
</evidence>
<feature type="domain" description="GH18" evidence="1">
    <location>
        <begin position="1"/>
        <end position="61"/>
    </location>
</feature>
<dbReference type="OrthoDB" id="76388at2759"/>
<dbReference type="AlphaFoldDB" id="A0A9W7YBI6"/>
<dbReference type="EMBL" id="JANBOI010000557">
    <property type="protein sequence ID" value="KAJ1729755.1"/>
    <property type="molecule type" value="Genomic_DNA"/>
</dbReference>
<dbReference type="Proteomes" id="UP001143981">
    <property type="component" value="Unassembled WGS sequence"/>
</dbReference>
<dbReference type="InterPro" id="IPR017853">
    <property type="entry name" value="GH"/>
</dbReference>
<reference evidence="2" key="1">
    <citation type="submission" date="2022-07" db="EMBL/GenBank/DDBJ databases">
        <title>Phylogenomic reconstructions and comparative analyses of Kickxellomycotina fungi.</title>
        <authorList>
            <person name="Reynolds N.K."/>
            <person name="Stajich J.E."/>
            <person name="Barry K."/>
            <person name="Grigoriev I.V."/>
            <person name="Crous P."/>
            <person name="Smith M.E."/>
        </authorList>
    </citation>
    <scope>NUCLEOTIDE SEQUENCE</scope>
    <source>
        <strain evidence="2">BCRC 34381</strain>
    </source>
</reference>
<dbReference type="PROSITE" id="PS51910">
    <property type="entry name" value="GH18_2"/>
    <property type="match status" value="1"/>
</dbReference>
<sequence>MTPWLFRQSDSLYIGYDDEGSLGIKMDYTLRKKLAGVMIWEIGYDYNNELMTYVRDFITQVDNGAKLSNCAPSDAELNNIYSSSRNPNFFNRRGLREGARDGVNPNKPICSFSEVHEETGAAAALRPLVAVAAVVAAITLL</sequence>
<protein>
    <recommendedName>
        <fullName evidence="1">GH18 domain-containing protein</fullName>
    </recommendedName>
</protein>
<dbReference type="GO" id="GO:0005975">
    <property type="term" value="P:carbohydrate metabolic process"/>
    <property type="evidence" value="ECO:0007669"/>
    <property type="project" value="InterPro"/>
</dbReference>
<name>A0A9W7YBI6_9FUNG</name>
<dbReference type="InterPro" id="IPR001223">
    <property type="entry name" value="Glyco_hydro18_cat"/>
</dbReference>
<keyword evidence="3" id="KW-1185">Reference proteome</keyword>
<accession>A0A9W7YBI6</accession>
<dbReference type="Pfam" id="PF00704">
    <property type="entry name" value="Glyco_hydro_18"/>
    <property type="match status" value="1"/>
</dbReference>
<organism evidence="2 3">
    <name type="scientific">Coemansia biformis</name>
    <dbReference type="NCBI Taxonomy" id="1286918"/>
    <lineage>
        <taxon>Eukaryota</taxon>
        <taxon>Fungi</taxon>
        <taxon>Fungi incertae sedis</taxon>
        <taxon>Zoopagomycota</taxon>
        <taxon>Kickxellomycotina</taxon>
        <taxon>Kickxellomycetes</taxon>
        <taxon>Kickxellales</taxon>
        <taxon>Kickxellaceae</taxon>
        <taxon>Coemansia</taxon>
    </lineage>
</organism>